<evidence type="ECO:0000256" key="2">
    <source>
        <dbReference type="ARBA" id="ARBA00022638"/>
    </source>
</evidence>
<keyword evidence="3" id="KW-0175">Coiled coil</keyword>
<dbReference type="SUPFAM" id="SSF53955">
    <property type="entry name" value="Lysozyme-like"/>
    <property type="match status" value="1"/>
</dbReference>
<evidence type="ECO:0000256" key="3">
    <source>
        <dbReference type="SAM" id="Coils"/>
    </source>
</evidence>
<keyword evidence="1" id="KW-0929">Antimicrobial</keyword>
<accession>A0ABZ0Z003</accession>
<evidence type="ECO:0000256" key="1">
    <source>
        <dbReference type="ARBA" id="ARBA00022529"/>
    </source>
</evidence>
<sequence length="405" mass="47413">MKNDNYLYEEMMQDIAVIVKHRINEAYDNQLLEEYGAKDIFNDVMKEATKEGKIFYTHLKKFIIYAIKKLQETNQYKQAEKMMNAYVQKIQKYINEHKKITPRRMLKITVTVLSIYGGVSMVQDCKSLIKSLQNNVETYEQTTEDISDVQQENITVDEPEDFVVDVRDEAKQALSVKHVSQEDINNSPANKFEHDKNFNFKSSNSAREFIKKHEMLLLYPYYANEAEEKQGKVTIGYGHVILETDGALYQQIQQLKKKGLIKQSFTRDKKTGKLILNPKHCKPIITKAQANKLFLKDIKIAEDRAYKALQDMPTDDDNVKCYMLYNQKIRDGLTSLCYNAGNLKHDKYSFITKGLAKCRYDYKNQKINTGDYNVSFSYFKNIKDNPNRRNEEYKLFFMNANKSMS</sequence>
<protein>
    <submittedName>
        <fullName evidence="4">Endolysin</fullName>
    </submittedName>
</protein>
<dbReference type="Gene3D" id="1.10.530.40">
    <property type="match status" value="1"/>
</dbReference>
<proteinExistence type="predicted"/>
<reference evidence="4 5" key="1">
    <citation type="submission" date="2023-11" db="EMBL/GenBank/DDBJ databases">
        <authorList>
            <person name="Cook R."/>
            <person name="Crisci M."/>
            <person name="Pye H."/>
            <person name="Adriaenssens E."/>
            <person name="Santini J."/>
        </authorList>
    </citation>
    <scope>NUCLEOTIDE SEQUENCE [LARGE SCALE GENOMIC DNA]</scope>
    <source>
        <strain evidence="4">Lak_Megaphage_RVC_AP3_GC26</strain>
    </source>
</reference>
<evidence type="ECO:0000313" key="5">
    <source>
        <dbReference type="Proteomes" id="UP001348805"/>
    </source>
</evidence>
<keyword evidence="2" id="KW-0081">Bacteriolytic enzyme</keyword>
<dbReference type="Proteomes" id="UP001348805">
    <property type="component" value="Segment"/>
</dbReference>
<feature type="coiled-coil region" evidence="3">
    <location>
        <begin position="122"/>
        <end position="149"/>
    </location>
</feature>
<dbReference type="InterPro" id="IPR023347">
    <property type="entry name" value="Lysozyme_dom_sf"/>
</dbReference>
<dbReference type="EMBL" id="OR769219">
    <property type="protein sequence ID" value="WQJ51252.1"/>
    <property type="molecule type" value="Genomic_DNA"/>
</dbReference>
<name>A0ABZ0Z003_9CAUD</name>
<evidence type="ECO:0000313" key="4">
    <source>
        <dbReference type="EMBL" id="WQJ51252.1"/>
    </source>
</evidence>
<dbReference type="InterPro" id="IPR023346">
    <property type="entry name" value="Lysozyme-like_dom_sf"/>
</dbReference>
<organism evidence="4 5">
    <name type="scientific">phage Lak_Megaphage_RVC_AP3_GC26</name>
    <dbReference type="NCBI Taxonomy" id="3109225"/>
    <lineage>
        <taxon>Viruses</taxon>
        <taxon>Duplodnaviria</taxon>
        <taxon>Heunggongvirae</taxon>
        <taxon>Uroviricota</taxon>
        <taxon>Caudoviricetes</taxon>
        <taxon>Caudoviricetes code 15 clade</taxon>
    </lineage>
</organism>
<keyword evidence="5" id="KW-1185">Reference proteome</keyword>